<dbReference type="CDD" id="cd22929">
    <property type="entry name" value="HFD_POLE4-like"/>
    <property type="match status" value="1"/>
</dbReference>
<gene>
    <name evidence="5" type="ORF">WA026_015932</name>
</gene>
<reference evidence="5 6" key="1">
    <citation type="submission" date="2023-03" db="EMBL/GenBank/DDBJ databases">
        <title>Genome insight into feeding habits of ladybird beetles.</title>
        <authorList>
            <person name="Li H.-S."/>
            <person name="Huang Y.-H."/>
            <person name="Pang H."/>
        </authorList>
    </citation>
    <scope>NUCLEOTIDE SEQUENCE [LARGE SCALE GENOMIC DNA]</scope>
    <source>
        <strain evidence="5">SYSU_2023b</strain>
        <tissue evidence="5">Whole body</tissue>
    </source>
</reference>
<evidence type="ECO:0000259" key="4">
    <source>
        <dbReference type="Pfam" id="PF00808"/>
    </source>
</evidence>
<accession>A0AAW1TZ81</accession>
<dbReference type="Pfam" id="PF00808">
    <property type="entry name" value="CBFD_NFYB_HMF"/>
    <property type="match status" value="1"/>
</dbReference>
<evidence type="ECO:0000256" key="1">
    <source>
        <dbReference type="ARBA" id="ARBA00004123"/>
    </source>
</evidence>
<feature type="region of interest" description="Disordered" evidence="3">
    <location>
        <begin position="1"/>
        <end position="81"/>
    </location>
</feature>
<dbReference type="InterPro" id="IPR009072">
    <property type="entry name" value="Histone-fold"/>
</dbReference>
<dbReference type="Proteomes" id="UP001431783">
    <property type="component" value="Unassembled WGS sequence"/>
</dbReference>
<feature type="compositionally biased region" description="Basic and acidic residues" evidence="3">
    <location>
        <begin position="66"/>
        <end position="81"/>
    </location>
</feature>
<dbReference type="GO" id="GO:0006261">
    <property type="term" value="P:DNA-templated DNA replication"/>
    <property type="evidence" value="ECO:0007669"/>
    <property type="project" value="TreeGrafter"/>
</dbReference>
<comment type="subcellular location">
    <subcellularLocation>
        <location evidence="1">Nucleus</location>
    </subcellularLocation>
</comment>
<evidence type="ECO:0000313" key="5">
    <source>
        <dbReference type="EMBL" id="KAK9876896.1"/>
    </source>
</evidence>
<dbReference type="InterPro" id="IPR050568">
    <property type="entry name" value="Transcr_DNA_Rep_Reg"/>
</dbReference>
<keyword evidence="2" id="KW-0539">Nucleus</keyword>
<evidence type="ECO:0000256" key="3">
    <source>
        <dbReference type="SAM" id="MobiDB-lite"/>
    </source>
</evidence>
<dbReference type="InterPro" id="IPR003958">
    <property type="entry name" value="CBFA_NFYB_domain"/>
</dbReference>
<organism evidence="5 6">
    <name type="scientific">Henosepilachna vigintioctopunctata</name>
    <dbReference type="NCBI Taxonomy" id="420089"/>
    <lineage>
        <taxon>Eukaryota</taxon>
        <taxon>Metazoa</taxon>
        <taxon>Ecdysozoa</taxon>
        <taxon>Arthropoda</taxon>
        <taxon>Hexapoda</taxon>
        <taxon>Insecta</taxon>
        <taxon>Pterygota</taxon>
        <taxon>Neoptera</taxon>
        <taxon>Endopterygota</taxon>
        <taxon>Coleoptera</taxon>
        <taxon>Polyphaga</taxon>
        <taxon>Cucujiformia</taxon>
        <taxon>Coccinelloidea</taxon>
        <taxon>Coccinellidae</taxon>
        <taxon>Epilachninae</taxon>
        <taxon>Epilachnini</taxon>
        <taxon>Henosepilachna</taxon>
    </lineage>
</organism>
<proteinExistence type="predicted"/>
<evidence type="ECO:0000256" key="2">
    <source>
        <dbReference type="ARBA" id="ARBA00023242"/>
    </source>
</evidence>
<dbReference type="Gene3D" id="1.10.20.10">
    <property type="entry name" value="Histone, subunit A"/>
    <property type="match status" value="1"/>
</dbReference>
<dbReference type="PANTHER" id="PTHR10252:SF79">
    <property type="entry name" value="DNA POLYMERASE EPSILON SUBUNIT 4"/>
    <property type="match status" value="1"/>
</dbReference>
<dbReference type="SUPFAM" id="SSF47113">
    <property type="entry name" value="Histone-fold"/>
    <property type="match status" value="1"/>
</dbReference>
<name>A0AAW1TZ81_9CUCU</name>
<feature type="compositionally biased region" description="Basic and acidic residues" evidence="3">
    <location>
        <begin position="29"/>
        <end position="52"/>
    </location>
</feature>
<dbReference type="PANTHER" id="PTHR10252">
    <property type="entry name" value="HISTONE-LIKE TRANSCRIPTION FACTOR CCAAT-RELATED"/>
    <property type="match status" value="1"/>
</dbReference>
<protein>
    <recommendedName>
        <fullName evidence="4">Transcription factor CBF/NF-Y/archaeal histone domain-containing protein</fullName>
    </recommendedName>
</protein>
<dbReference type="EMBL" id="JARQZJ010000039">
    <property type="protein sequence ID" value="KAK9876896.1"/>
    <property type="molecule type" value="Genomic_DNA"/>
</dbReference>
<keyword evidence="6" id="KW-1185">Reference proteome</keyword>
<comment type="caution">
    <text evidence="5">The sequence shown here is derived from an EMBL/GenBank/DDBJ whole genome shotgun (WGS) entry which is preliminary data.</text>
</comment>
<feature type="domain" description="Transcription factor CBF/NF-Y/archaeal histone" evidence="4">
    <location>
        <begin position="89"/>
        <end position="148"/>
    </location>
</feature>
<evidence type="ECO:0000313" key="6">
    <source>
        <dbReference type="Proteomes" id="UP001431783"/>
    </source>
</evidence>
<sequence length="166" mass="18927">MNEEINKNLDMSVECSTLENLSESELEDIPEKNSKALEESPKDLEENLKDANENPTVDDNPEVGDENPKEPTEDQVEIEKNDNKPIKLKFPFNKIKQIMKSDPDCYLVSTDAVALVSKASEMFIESLGREAFKHIAKRKTIMKKDIDFVIDNVIDYSFLDGALDWD</sequence>
<dbReference type="AlphaFoldDB" id="A0AAW1TZ81"/>
<dbReference type="GO" id="GO:0046982">
    <property type="term" value="F:protein heterodimerization activity"/>
    <property type="evidence" value="ECO:0007669"/>
    <property type="project" value="InterPro"/>
</dbReference>
<dbReference type="GO" id="GO:0008622">
    <property type="term" value="C:epsilon DNA polymerase complex"/>
    <property type="evidence" value="ECO:0007669"/>
    <property type="project" value="TreeGrafter"/>
</dbReference>